<proteinExistence type="predicted"/>
<evidence type="ECO:0000313" key="3">
    <source>
        <dbReference type="WBParaSite" id="ECPE_0000767701-mRNA-1"/>
    </source>
</evidence>
<keyword evidence="2" id="KW-1185">Reference proteome</keyword>
<accession>A0A183AL26</accession>
<organism evidence="3">
    <name type="scientific">Echinostoma caproni</name>
    <dbReference type="NCBI Taxonomy" id="27848"/>
    <lineage>
        <taxon>Eukaryota</taxon>
        <taxon>Metazoa</taxon>
        <taxon>Spiralia</taxon>
        <taxon>Lophotrochozoa</taxon>
        <taxon>Platyhelminthes</taxon>
        <taxon>Trematoda</taxon>
        <taxon>Digenea</taxon>
        <taxon>Plagiorchiida</taxon>
        <taxon>Echinostomata</taxon>
        <taxon>Echinostomatoidea</taxon>
        <taxon>Echinostomatidae</taxon>
        <taxon>Echinostoma</taxon>
    </lineage>
</organism>
<protein>
    <submittedName>
        <fullName evidence="3">V-type proton ATPase subunit a</fullName>
    </submittedName>
</protein>
<dbReference type="Proteomes" id="UP000272942">
    <property type="component" value="Unassembled WGS sequence"/>
</dbReference>
<dbReference type="AlphaFoldDB" id="A0A183AL26"/>
<reference evidence="3" key="1">
    <citation type="submission" date="2016-06" db="UniProtKB">
        <authorList>
            <consortium name="WormBaseParasite"/>
        </authorList>
    </citation>
    <scope>IDENTIFICATION</scope>
</reference>
<reference evidence="1 2" key="2">
    <citation type="submission" date="2018-11" db="EMBL/GenBank/DDBJ databases">
        <authorList>
            <consortium name="Pathogen Informatics"/>
        </authorList>
    </citation>
    <scope>NUCLEOTIDE SEQUENCE [LARGE SCALE GENOMIC DNA]</scope>
    <source>
        <strain evidence="1 2">Egypt</strain>
    </source>
</reference>
<dbReference type="EMBL" id="UZAN01044899">
    <property type="protein sequence ID" value="VDP81696.1"/>
    <property type="molecule type" value="Genomic_DNA"/>
</dbReference>
<name>A0A183AL26_9TREM</name>
<dbReference type="OrthoDB" id="67750at2759"/>
<gene>
    <name evidence="1" type="ORF">ECPE_LOCUS7661</name>
</gene>
<evidence type="ECO:0000313" key="2">
    <source>
        <dbReference type="Proteomes" id="UP000272942"/>
    </source>
</evidence>
<sequence>MEKSRKKIRLFEQEIEVLQRPHCRIVLKGQKKSELQNDYRSLQARLEDAWNRLHMPQSQRVSLLANICLMADDRCEMLIVSRSTWKYVELWEQAAQDVAQRESLIVQEANLEIGIMDPNLSDKSEAIAQRVTVAEQRGILQKGEPYLEKMAHDRSNLQYHLHMFRTEIHTKIQNVTGSELDIFSI</sequence>
<dbReference type="WBParaSite" id="ECPE_0000767701-mRNA-1">
    <property type="protein sequence ID" value="ECPE_0000767701-mRNA-1"/>
    <property type="gene ID" value="ECPE_0000767701"/>
</dbReference>
<evidence type="ECO:0000313" key="1">
    <source>
        <dbReference type="EMBL" id="VDP81696.1"/>
    </source>
</evidence>